<comment type="caution">
    <text evidence="2">The sequence shown here is derived from an EMBL/GenBank/DDBJ whole genome shotgun (WGS) entry which is preliminary data.</text>
</comment>
<sequence>MPAAAIDGVILGQPGIQMSLTLAALAAGKHAHVDKPLGRNAADARAVAQMARAANRIV</sequence>
<accession>A0A4R9BXS2</accession>
<dbReference type="InterPro" id="IPR036291">
    <property type="entry name" value="NAD(P)-bd_dom_sf"/>
</dbReference>
<dbReference type="EMBL" id="SOHM01000009">
    <property type="protein sequence ID" value="TFD93053.1"/>
    <property type="molecule type" value="Genomic_DNA"/>
</dbReference>
<evidence type="ECO:0000259" key="1">
    <source>
        <dbReference type="Pfam" id="PF01408"/>
    </source>
</evidence>
<reference evidence="2 3" key="1">
    <citation type="submission" date="2019-03" db="EMBL/GenBank/DDBJ databases">
        <title>Genomics of glacier-inhabiting Cryobacterium strains.</title>
        <authorList>
            <person name="Liu Q."/>
            <person name="Xin Y.-H."/>
        </authorList>
    </citation>
    <scope>NUCLEOTIDE SEQUENCE [LARGE SCALE GENOMIC DNA]</scope>
    <source>
        <strain evidence="2 3">Sr59</strain>
    </source>
</reference>
<dbReference type="RefSeq" id="WP_134639927.1">
    <property type="nucleotide sequence ID" value="NZ_SOHM01000009.1"/>
</dbReference>
<dbReference type="InterPro" id="IPR000683">
    <property type="entry name" value="Gfo/Idh/MocA-like_OxRdtase_N"/>
</dbReference>
<protein>
    <recommendedName>
        <fullName evidence="1">Gfo/Idh/MocA-like oxidoreductase N-terminal domain-containing protein</fullName>
    </recommendedName>
</protein>
<dbReference type="OrthoDB" id="9763611at2"/>
<keyword evidence="3" id="KW-1185">Reference proteome</keyword>
<gene>
    <name evidence="2" type="ORF">E3T61_05650</name>
</gene>
<evidence type="ECO:0000313" key="3">
    <source>
        <dbReference type="Proteomes" id="UP000298468"/>
    </source>
</evidence>
<dbReference type="SUPFAM" id="SSF51735">
    <property type="entry name" value="NAD(P)-binding Rossmann-fold domains"/>
    <property type="match status" value="1"/>
</dbReference>
<feature type="domain" description="Gfo/Idh/MocA-like oxidoreductase N-terminal" evidence="1">
    <location>
        <begin position="10"/>
        <end position="58"/>
    </location>
</feature>
<name>A0A4R9BXS2_9MICO</name>
<dbReference type="Pfam" id="PF01408">
    <property type="entry name" value="GFO_IDH_MocA"/>
    <property type="match status" value="1"/>
</dbReference>
<dbReference type="AlphaFoldDB" id="A0A4R9BXS2"/>
<organism evidence="2 3">
    <name type="scientific">Cryobacterium lactosi</name>
    <dbReference type="NCBI Taxonomy" id="1259202"/>
    <lineage>
        <taxon>Bacteria</taxon>
        <taxon>Bacillati</taxon>
        <taxon>Actinomycetota</taxon>
        <taxon>Actinomycetes</taxon>
        <taxon>Micrococcales</taxon>
        <taxon>Microbacteriaceae</taxon>
        <taxon>Cryobacterium</taxon>
    </lineage>
</organism>
<evidence type="ECO:0000313" key="2">
    <source>
        <dbReference type="EMBL" id="TFD93053.1"/>
    </source>
</evidence>
<dbReference type="GO" id="GO:0000166">
    <property type="term" value="F:nucleotide binding"/>
    <property type="evidence" value="ECO:0007669"/>
    <property type="project" value="InterPro"/>
</dbReference>
<dbReference type="Proteomes" id="UP000298468">
    <property type="component" value="Unassembled WGS sequence"/>
</dbReference>
<dbReference type="Gene3D" id="3.40.50.720">
    <property type="entry name" value="NAD(P)-binding Rossmann-like Domain"/>
    <property type="match status" value="1"/>
</dbReference>
<proteinExistence type="predicted"/>